<evidence type="ECO:0000313" key="3">
    <source>
        <dbReference type="EMBL" id="MDA2807880.1"/>
    </source>
</evidence>
<feature type="transmembrane region" description="Helical" evidence="1">
    <location>
        <begin position="91"/>
        <end position="116"/>
    </location>
</feature>
<feature type="transmembrane region" description="Helical" evidence="1">
    <location>
        <begin position="199"/>
        <end position="218"/>
    </location>
</feature>
<feature type="transmembrane region" description="Helical" evidence="1">
    <location>
        <begin position="269"/>
        <end position="288"/>
    </location>
</feature>
<dbReference type="Pfam" id="PF02517">
    <property type="entry name" value="Rce1-like"/>
    <property type="match status" value="1"/>
</dbReference>
<comment type="caution">
    <text evidence="3">The sequence shown here is derived from an EMBL/GenBank/DDBJ whole genome shotgun (WGS) entry which is preliminary data.</text>
</comment>
<gene>
    <name evidence="3" type="ORF">O4U47_25440</name>
</gene>
<reference evidence="3" key="1">
    <citation type="submission" date="2023-01" db="EMBL/GenBank/DDBJ databases">
        <title>Draft genome sequence of Nocardiopsis sp. LSu2-4 isolated from halophytes.</title>
        <authorList>
            <person name="Duangmal K."/>
            <person name="Chantavorakit T."/>
        </authorList>
    </citation>
    <scope>NUCLEOTIDE SEQUENCE</scope>
    <source>
        <strain evidence="3">LSu2-4</strain>
    </source>
</reference>
<keyword evidence="1" id="KW-0472">Membrane</keyword>
<evidence type="ECO:0000313" key="4">
    <source>
        <dbReference type="Proteomes" id="UP001165685"/>
    </source>
</evidence>
<name>A0ABT4TT66_9ACTN</name>
<feature type="transmembrane region" description="Helical" evidence="1">
    <location>
        <begin position="12"/>
        <end position="34"/>
    </location>
</feature>
<evidence type="ECO:0000259" key="2">
    <source>
        <dbReference type="Pfam" id="PF02517"/>
    </source>
</evidence>
<keyword evidence="1" id="KW-0812">Transmembrane</keyword>
<organism evidence="3 4">
    <name type="scientific">Nocardiopsis suaedae</name>
    <dbReference type="NCBI Taxonomy" id="3018444"/>
    <lineage>
        <taxon>Bacteria</taxon>
        <taxon>Bacillati</taxon>
        <taxon>Actinomycetota</taxon>
        <taxon>Actinomycetes</taxon>
        <taxon>Streptosporangiales</taxon>
        <taxon>Nocardiopsidaceae</taxon>
        <taxon>Nocardiopsis</taxon>
    </lineage>
</organism>
<keyword evidence="4" id="KW-1185">Reference proteome</keyword>
<feature type="transmembrane region" description="Helical" evidence="1">
    <location>
        <begin position="46"/>
        <end position="70"/>
    </location>
</feature>
<dbReference type="Proteomes" id="UP001165685">
    <property type="component" value="Unassembled WGS sequence"/>
</dbReference>
<feature type="domain" description="CAAX prenyl protease 2/Lysostaphin resistance protein A-like" evidence="2">
    <location>
        <begin position="200"/>
        <end position="302"/>
    </location>
</feature>
<keyword evidence="3" id="KW-0645">Protease</keyword>
<keyword evidence="3" id="KW-0482">Metalloprotease</keyword>
<feature type="transmembrane region" description="Helical" evidence="1">
    <location>
        <begin position="170"/>
        <end position="187"/>
    </location>
</feature>
<sequence>MGEWHVEAGRGRAARAVTTAVAVAAGVGLAAAGFAGSPAALADVSWYGVGALWAVWLPVAAGLLLTWVLGSRTGQIDLDLRVQDAMEGHPVRLELGLLLAMLLGYAVGTAGLSTLIRQVSEELPSGVALPVTRLVFFFVLPVLFVDQGGFSTSGHGTRMPALSLAVREPWRWLGLVTVAAVGVPILLDLESAAAPTPTGTLLVVLAILAGVSAIEEIFFRGMVQTRLELLAGRTAAVVVTALLYALAQAVSSHYNTFTTMVAHDPVEQVAVAVVTYGVQGLLLGYIWIRYRNMWINTLVHGVPLVLATLPTVAGQGGAG</sequence>
<proteinExistence type="predicted"/>
<protein>
    <submittedName>
        <fullName evidence="3">CPBP family intramembrane metalloprotease</fullName>
    </submittedName>
</protein>
<keyword evidence="3" id="KW-0378">Hydrolase</keyword>
<keyword evidence="1" id="KW-1133">Transmembrane helix</keyword>
<dbReference type="InterPro" id="IPR003675">
    <property type="entry name" value="Rce1/LyrA-like_dom"/>
</dbReference>
<feature type="transmembrane region" description="Helical" evidence="1">
    <location>
        <begin position="128"/>
        <end position="149"/>
    </location>
</feature>
<accession>A0ABT4TT66</accession>
<feature type="transmembrane region" description="Helical" evidence="1">
    <location>
        <begin position="230"/>
        <end position="249"/>
    </location>
</feature>
<dbReference type="GO" id="GO:0008237">
    <property type="term" value="F:metallopeptidase activity"/>
    <property type="evidence" value="ECO:0007669"/>
    <property type="project" value="UniProtKB-KW"/>
</dbReference>
<dbReference type="EMBL" id="JAQFWP010000065">
    <property type="protein sequence ID" value="MDA2807880.1"/>
    <property type="molecule type" value="Genomic_DNA"/>
</dbReference>
<evidence type="ECO:0000256" key="1">
    <source>
        <dbReference type="SAM" id="Phobius"/>
    </source>
</evidence>